<dbReference type="GO" id="GO:0016811">
    <property type="term" value="F:hydrolase activity, acting on carbon-nitrogen (but not peptide) bonds, in linear amides"/>
    <property type="evidence" value="ECO:0007669"/>
    <property type="project" value="TreeGrafter"/>
</dbReference>
<evidence type="ECO:0000259" key="2">
    <source>
        <dbReference type="PROSITE" id="PS50263"/>
    </source>
</evidence>
<dbReference type="InterPro" id="IPR036526">
    <property type="entry name" value="C-N_Hydrolase_sf"/>
</dbReference>
<dbReference type="CDD" id="cd07197">
    <property type="entry name" value="nitrilase"/>
    <property type="match status" value="1"/>
</dbReference>
<gene>
    <name evidence="3" type="ORF">A3F84_14625</name>
</gene>
<feature type="domain" description="CN hydrolase" evidence="2">
    <location>
        <begin position="1"/>
        <end position="246"/>
    </location>
</feature>
<dbReference type="Gene3D" id="3.60.110.10">
    <property type="entry name" value="Carbon-nitrogen hydrolase"/>
    <property type="match status" value="1"/>
</dbReference>
<evidence type="ECO:0000313" key="3">
    <source>
        <dbReference type="EMBL" id="OGG47201.1"/>
    </source>
</evidence>
<dbReference type="PANTHER" id="PTHR43674">
    <property type="entry name" value="NITRILASE C965.09-RELATED"/>
    <property type="match status" value="1"/>
</dbReference>
<evidence type="ECO:0000256" key="1">
    <source>
        <dbReference type="ARBA" id="ARBA00022801"/>
    </source>
</evidence>
<dbReference type="Proteomes" id="UP000178606">
    <property type="component" value="Unassembled WGS sequence"/>
</dbReference>
<dbReference type="PANTHER" id="PTHR43674:SF2">
    <property type="entry name" value="BETA-UREIDOPROPIONASE"/>
    <property type="match status" value="1"/>
</dbReference>
<comment type="caution">
    <text evidence="3">The sequence shown here is derived from an EMBL/GenBank/DDBJ whole genome shotgun (WGS) entry which is preliminary data.</text>
</comment>
<evidence type="ECO:0000313" key="4">
    <source>
        <dbReference type="Proteomes" id="UP000178606"/>
    </source>
</evidence>
<dbReference type="EMBL" id="MFKF01000268">
    <property type="protein sequence ID" value="OGG47201.1"/>
    <property type="molecule type" value="Genomic_DNA"/>
</dbReference>
<dbReference type="InterPro" id="IPR050345">
    <property type="entry name" value="Aliph_Amidase/BUP"/>
</dbReference>
<dbReference type="SUPFAM" id="SSF56317">
    <property type="entry name" value="Carbon-nitrogen hydrolase"/>
    <property type="match status" value="1"/>
</dbReference>
<proteinExistence type="predicted"/>
<dbReference type="InterPro" id="IPR003010">
    <property type="entry name" value="C-N_Hydrolase"/>
</dbReference>
<dbReference type="PROSITE" id="PS50263">
    <property type="entry name" value="CN_HYDROLASE"/>
    <property type="match status" value="1"/>
</dbReference>
<reference evidence="3 4" key="1">
    <citation type="journal article" date="2016" name="Nat. Commun.">
        <title>Thousands of microbial genomes shed light on interconnected biogeochemical processes in an aquifer system.</title>
        <authorList>
            <person name="Anantharaman K."/>
            <person name="Brown C.T."/>
            <person name="Hug L.A."/>
            <person name="Sharon I."/>
            <person name="Castelle C.J."/>
            <person name="Probst A.J."/>
            <person name="Thomas B.C."/>
            <person name="Singh A."/>
            <person name="Wilkins M.J."/>
            <person name="Karaoz U."/>
            <person name="Brodie E.L."/>
            <person name="Williams K.H."/>
            <person name="Hubbard S.S."/>
            <person name="Banfield J.F."/>
        </authorList>
    </citation>
    <scope>NUCLEOTIDE SEQUENCE [LARGE SCALE GENOMIC DNA]</scope>
    <source>
        <strain evidence="4">RIFCSPLOWO2_12_FULL_64_10</strain>
    </source>
</reference>
<sequence>MKIGHCQLESLSGDFEANLDKVERGVERAEREGVEVVSFPECFLTGYQDNEEMTRQHAFAVDSPQMRAVLDRTRRFDATVIVGFNERRGEDLYNTALVARRGELLGTYSKCFAYMKFHKQGREFPAFERDGVKFGVVICADGGYVEPARILALKGAKVIFSPHFNYIGKEGLISHFQMVRADHVARAVENRVYFVRGNNVVLGKNEGFRGYEGVGYGDSYVVDPYGEILVRSRRHQEDFICAEIDPSIADTAWKVGRSRYSILELHRRLMEAAEGRGAEST</sequence>
<protein>
    <submittedName>
        <fullName evidence="3">Nitrilase</fullName>
    </submittedName>
</protein>
<name>A0A1F6CDW1_HANXR</name>
<organism evidence="3 4">
    <name type="scientific">Handelsmanbacteria sp. (strain RIFCSPLOWO2_12_FULL_64_10)</name>
    <dbReference type="NCBI Taxonomy" id="1817868"/>
    <lineage>
        <taxon>Bacteria</taxon>
        <taxon>Candidatus Handelsmaniibacteriota</taxon>
    </lineage>
</organism>
<keyword evidence="1" id="KW-0378">Hydrolase</keyword>
<dbReference type="Pfam" id="PF00795">
    <property type="entry name" value="CN_hydrolase"/>
    <property type="match status" value="1"/>
</dbReference>
<accession>A0A1F6CDW1</accession>
<dbReference type="AlphaFoldDB" id="A0A1F6CDW1"/>